<comment type="catalytic activity">
    <reaction evidence="5">
        <text>L-seryl-[protein] + ATP = O-phospho-L-seryl-[protein] + ADP + H(+)</text>
        <dbReference type="Rhea" id="RHEA:17989"/>
        <dbReference type="Rhea" id="RHEA-COMP:9863"/>
        <dbReference type="Rhea" id="RHEA-COMP:11604"/>
        <dbReference type="ChEBI" id="CHEBI:15378"/>
        <dbReference type="ChEBI" id="CHEBI:29999"/>
        <dbReference type="ChEBI" id="CHEBI:30616"/>
        <dbReference type="ChEBI" id="CHEBI:83421"/>
        <dbReference type="ChEBI" id="CHEBI:456216"/>
        <dbReference type="EC" id="2.7.11.1"/>
    </reaction>
</comment>
<keyword evidence="2" id="KW-0547">Nucleotide-binding</keyword>
<dbReference type="GO" id="GO:0046872">
    <property type="term" value="F:metal ion binding"/>
    <property type="evidence" value="ECO:0007669"/>
    <property type="project" value="UniProtKB-KW"/>
</dbReference>
<dbReference type="CDD" id="cd06614">
    <property type="entry name" value="STKc_PAK"/>
    <property type="match status" value="1"/>
</dbReference>
<comment type="catalytic activity">
    <reaction evidence="4">
        <text>L-threonyl-[protein] + ATP = O-phospho-L-threonyl-[protein] + ADP + H(+)</text>
        <dbReference type="Rhea" id="RHEA:46608"/>
        <dbReference type="Rhea" id="RHEA-COMP:11060"/>
        <dbReference type="Rhea" id="RHEA-COMP:11605"/>
        <dbReference type="ChEBI" id="CHEBI:15378"/>
        <dbReference type="ChEBI" id="CHEBI:30013"/>
        <dbReference type="ChEBI" id="CHEBI:30616"/>
        <dbReference type="ChEBI" id="CHEBI:61977"/>
        <dbReference type="ChEBI" id="CHEBI:456216"/>
        <dbReference type="EC" id="2.7.11.1"/>
    </reaction>
</comment>
<evidence type="ECO:0000256" key="4">
    <source>
        <dbReference type="ARBA" id="ARBA00047899"/>
    </source>
</evidence>
<comment type="similarity">
    <text evidence="1">Belongs to the protein kinase superfamily. STE Ser/Thr protein kinase family. STE20 subfamily.</text>
</comment>
<feature type="region of interest" description="Disordered" evidence="8">
    <location>
        <begin position="199"/>
        <end position="241"/>
    </location>
</feature>
<evidence type="ECO:0000256" key="8">
    <source>
        <dbReference type="SAM" id="MobiDB-lite"/>
    </source>
</evidence>
<dbReference type="InParanoid" id="A0A2P6NIQ2"/>
<evidence type="ECO:0000259" key="9">
    <source>
        <dbReference type="PROSITE" id="PS50011"/>
    </source>
</evidence>
<keyword evidence="3" id="KW-0067">ATP-binding</keyword>
<feature type="compositionally biased region" description="Basic and acidic residues" evidence="8">
    <location>
        <begin position="269"/>
        <end position="437"/>
    </location>
</feature>
<dbReference type="STRING" id="1890364.A0A2P6NIQ2"/>
<organism evidence="10 11">
    <name type="scientific">Planoprotostelium fungivorum</name>
    <dbReference type="NCBI Taxonomy" id="1890364"/>
    <lineage>
        <taxon>Eukaryota</taxon>
        <taxon>Amoebozoa</taxon>
        <taxon>Evosea</taxon>
        <taxon>Variosea</taxon>
        <taxon>Cavosteliida</taxon>
        <taxon>Cavosteliaceae</taxon>
        <taxon>Planoprotostelium</taxon>
    </lineage>
</organism>
<feature type="active site" description="Proton acceptor" evidence="6">
    <location>
        <position position="913"/>
    </location>
</feature>
<dbReference type="Pfam" id="PF00786">
    <property type="entry name" value="PBD"/>
    <property type="match status" value="1"/>
</dbReference>
<feature type="compositionally biased region" description="Basic and acidic residues" evidence="8">
    <location>
        <begin position="445"/>
        <end position="514"/>
    </location>
</feature>
<dbReference type="PROSITE" id="PS50011">
    <property type="entry name" value="PROTEIN_KINASE_DOM"/>
    <property type="match status" value="1"/>
</dbReference>
<feature type="compositionally biased region" description="Low complexity" evidence="8">
    <location>
        <begin position="596"/>
        <end position="608"/>
    </location>
</feature>
<dbReference type="Proteomes" id="UP000241769">
    <property type="component" value="Unassembled WGS sequence"/>
</dbReference>
<dbReference type="AlphaFoldDB" id="A0A2P6NIQ2"/>
<feature type="compositionally biased region" description="Polar residues" evidence="8">
    <location>
        <begin position="577"/>
        <end position="590"/>
    </location>
</feature>
<evidence type="ECO:0000256" key="2">
    <source>
        <dbReference type="ARBA" id="ARBA00022741"/>
    </source>
</evidence>
<evidence type="ECO:0000256" key="3">
    <source>
        <dbReference type="ARBA" id="ARBA00022840"/>
    </source>
</evidence>
<evidence type="ECO:0000256" key="6">
    <source>
        <dbReference type="PIRSR" id="PIRSR000615-1"/>
    </source>
</evidence>
<name>A0A2P6NIQ2_9EUKA</name>
<feature type="compositionally biased region" description="Low complexity" evidence="8">
    <location>
        <begin position="515"/>
        <end position="539"/>
    </location>
</feature>
<feature type="binding site" evidence="7">
    <location>
        <position position="931"/>
    </location>
    <ligand>
        <name>Mg(2+)</name>
        <dbReference type="ChEBI" id="CHEBI:18420"/>
    </ligand>
</feature>
<keyword evidence="7" id="KW-0479">Metal-binding</keyword>
<dbReference type="GO" id="GO:0005524">
    <property type="term" value="F:ATP binding"/>
    <property type="evidence" value="ECO:0007669"/>
    <property type="project" value="UniProtKB-KW"/>
</dbReference>
<keyword evidence="7" id="KW-0460">Magnesium</keyword>
<feature type="compositionally biased region" description="Polar residues" evidence="8">
    <location>
        <begin position="540"/>
        <end position="552"/>
    </location>
</feature>
<feature type="region of interest" description="Disordered" evidence="8">
    <location>
        <begin position="269"/>
        <end position="703"/>
    </location>
</feature>
<dbReference type="FunFam" id="1.10.510.10:FF:000905">
    <property type="entry name" value="Non-specific serine/threonine protein kinase"/>
    <property type="match status" value="1"/>
</dbReference>
<evidence type="ECO:0000313" key="10">
    <source>
        <dbReference type="EMBL" id="PRP83848.1"/>
    </source>
</evidence>
<protein>
    <recommendedName>
        <fullName evidence="9">Protein kinase domain-containing protein</fullName>
    </recommendedName>
</protein>
<evidence type="ECO:0000313" key="11">
    <source>
        <dbReference type="Proteomes" id="UP000241769"/>
    </source>
</evidence>
<dbReference type="InterPro" id="IPR000719">
    <property type="entry name" value="Prot_kinase_dom"/>
</dbReference>
<feature type="compositionally biased region" description="Basic and acidic residues" evidence="8">
    <location>
        <begin position="229"/>
        <end position="241"/>
    </location>
</feature>
<dbReference type="GO" id="GO:0004674">
    <property type="term" value="F:protein serine/threonine kinase activity"/>
    <property type="evidence" value="ECO:0007669"/>
    <property type="project" value="UniProtKB-EC"/>
</dbReference>
<proteinExistence type="inferred from homology"/>
<dbReference type="Pfam" id="PF00069">
    <property type="entry name" value="Pkinase"/>
    <property type="match status" value="1"/>
</dbReference>
<dbReference type="OrthoDB" id="2914378at2759"/>
<sequence>MPHDFPSILDTILLVASIAHPDLPLALSFIQVAESQTLYQEVPDDRMDARSRRSLDASKRLSVSGAHMTTNEIREELAQMTTADIREVVRTTVVEIVESSKQYMDKTSEQVKAAIVTNVKNVVVGFKQLDVQMQNSSALTEIDSVEFGRTVYDLATLVGNDTTQQNDTDFRQAFLYSVKRLLRVISALRTGNVTVLNQEKRSQQQFEEEERLRRDERKREEEVGLSVTMHDDNSIQKRAEEERFRREEEERRRRDDEERRRREEEERRRRDDEERRRRNDEERQRKLREEEERMRREEEDRKRRDEEERQRRQREEEDRRRRDEEEKRQREEEDRKRRQKEEEEARIKAQREAEEKLAQAQREMEEKIRKAEREAEEKIRKAQMEIEEKERQLREKERQRQEAEEKERINRERQQEEDRQQKEMEEKIRRAEEDIRSRAQAQAEAEEKARQEESRRKLEEENRRNEERSRKQREEEERIQRERETEEKIIRAEREAEEKIKRAEEAMAEKRRQAELAAQAAASASNSSPPASEAPVVSNYNHPGTRTTFTPQQRKELENELDMLEELLRETKPPMSRSPSIKNNALNNAKSPIAKTTSSGASFLSSSTENAKPLIKDEHRTIGKSSSMDVVIDGRNNYDSPPAPHSPTTHATITSPPPSDVRSPGLNNKSIMSPKEEKKDKGGFKFPNPFKKTGPKKDEAPPAISGPYEVTHKLHVDMSLTGLPPQWEQMLKASGIDIGEAAKNPDELQGVIQFSERMMNEGNLVTPLPQEDNITLEDLLSPEDPKKLYADFKKIGEGGVAEVYKAVHKATKRVVAVKKMNSDHKALTMSSLINEISIMKTCRHENIVDFFDTYRVGGKQIWVVMEFMGLGSLTDVLEQFENVQLTEPQIATVCLSTLRGLHCIHRAHKIHRDIKSDNILINETGVVKIADFGFAAQLTQKQQKRNTVVGTPYWMAPELIQGCDYDEKVDIWSLAIMAMEMAEAEPPYMDYLPLKALFMITTKGIPDLKQPEKWTKEFKDFIKICLNKKPAERPSAYDLLQHPFLTKTAPFSELAEVAIKARQLREADDNMEEE</sequence>
<evidence type="ECO:0000256" key="1">
    <source>
        <dbReference type="ARBA" id="ARBA00008874"/>
    </source>
</evidence>
<evidence type="ECO:0000256" key="7">
    <source>
        <dbReference type="PIRSR" id="PIRSR000615-3"/>
    </source>
</evidence>
<dbReference type="SMART" id="SM00220">
    <property type="entry name" value="S_TKc"/>
    <property type="match status" value="1"/>
</dbReference>
<evidence type="ECO:0000256" key="5">
    <source>
        <dbReference type="ARBA" id="ARBA00048679"/>
    </source>
</evidence>
<accession>A0A2P6NIQ2</accession>
<feature type="compositionally biased region" description="Basic and acidic residues" evidence="8">
    <location>
        <begin position="674"/>
        <end position="683"/>
    </location>
</feature>
<comment type="caution">
    <text evidence="10">The sequence shown here is derived from an EMBL/GenBank/DDBJ whole genome shotgun (WGS) entry which is preliminary data.</text>
</comment>
<dbReference type="InterPro" id="IPR036936">
    <property type="entry name" value="CRIB_dom_sf"/>
</dbReference>
<dbReference type="PANTHER" id="PTHR45832">
    <property type="entry name" value="SERINE/THREONINE-PROTEIN KINASE SAMKA-RELATED-RELATED"/>
    <property type="match status" value="1"/>
</dbReference>
<gene>
    <name evidence="10" type="ORF">PROFUN_08879</name>
</gene>
<feature type="compositionally biased region" description="Basic and acidic residues" evidence="8">
    <location>
        <begin position="210"/>
        <end position="222"/>
    </location>
</feature>
<dbReference type="Gene3D" id="1.10.510.10">
    <property type="entry name" value="Transferase(Phosphotransferase) domain 1"/>
    <property type="match status" value="1"/>
</dbReference>
<feature type="binding site" evidence="7">
    <location>
        <position position="918"/>
    </location>
    <ligand>
        <name>Mg(2+)</name>
        <dbReference type="ChEBI" id="CHEBI:18420"/>
    </ligand>
</feature>
<dbReference type="InterPro" id="IPR000095">
    <property type="entry name" value="CRIB_dom"/>
</dbReference>
<keyword evidence="11" id="KW-1185">Reference proteome</keyword>
<feature type="domain" description="Protein kinase" evidence="9">
    <location>
        <begin position="789"/>
        <end position="1045"/>
    </location>
</feature>
<dbReference type="PANTHER" id="PTHR45832:SF22">
    <property type="entry name" value="SERINE_THREONINE-PROTEIN KINASE SAMKA-RELATED"/>
    <property type="match status" value="1"/>
</dbReference>
<dbReference type="InterPro" id="IPR051931">
    <property type="entry name" value="PAK3-like"/>
</dbReference>
<dbReference type="InterPro" id="IPR011009">
    <property type="entry name" value="Kinase-like_dom_sf"/>
</dbReference>
<reference evidence="10 11" key="1">
    <citation type="journal article" date="2018" name="Genome Biol. Evol.">
        <title>Multiple Roots of Fruiting Body Formation in Amoebozoa.</title>
        <authorList>
            <person name="Hillmann F."/>
            <person name="Forbes G."/>
            <person name="Novohradska S."/>
            <person name="Ferling I."/>
            <person name="Riege K."/>
            <person name="Groth M."/>
            <person name="Westermann M."/>
            <person name="Marz M."/>
            <person name="Spaller T."/>
            <person name="Winckler T."/>
            <person name="Schaap P."/>
            <person name="Glockner G."/>
        </authorList>
    </citation>
    <scope>NUCLEOTIDE SEQUENCE [LARGE SCALE GENOMIC DNA]</scope>
    <source>
        <strain evidence="10 11">Jena</strain>
    </source>
</reference>
<dbReference type="SUPFAM" id="SSF56112">
    <property type="entry name" value="Protein kinase-like (PK-like)"/>
    <property type="match status" value="1"/>
</dbReference>
<dbReference type="EMBL" id="MDYQ01000074">
    <property type="protein sequence ID" value="PRP83848.1"/>
    <property type="molecule type" value="Genomic_DNA"/>
</dbReference>
<dbReference type="Gene3D" id="3.90.810.10">
    <property type="entry name" value="CRIB domain"/>
    <property type="match status" value="1"/>
</dbReference>